<dbReference type="AlphaFoldDB" id="A0AAN6JNW1"/>
<dbReference type="Proteomes" id="UP001176517">
    <property type="component" value="Unassembled WGS sequence"/>
</dbReference>
<gene>
    <name evidence="3" type="ORF">OC846_006160</name>
</gene>
<evidence type="ECO:0000256" key="2">
    <source>
        <dbReference type="SAM" id="Phobius"/>
    </source>
</evidence>
<feature type="region of interest" description="Disordered" evidence="1">
    <location>
        <begin position="289"/>
        <end position="328"/>
    </location>
</feature>
<keyword evidence="4" id="KW-1185">Reference proteome</keyword>
<dbReference type="EMBL" id="JAPDMZ010000298">
    <property type="protein sequence ID" value="KAK0544188.1"/>
    <property type="molecule type" value="Genomic_DNA"/>
</dbReference>
<feature type="compositionally biased region" description="Low complexity" evidence="1">
    <location>
        <begin position="222"/>
        <end position="231"/>
    </location>
</feature>
<feature type="compositionally biased region" description="Low complexity" evidence="1">
    <location>
        <begin position="204"/>
        <end position="213"/>
    </location>
</feature>
<feature type="transmembrane region" description="Helical" evidence="2">
    <location>
        <begin position="80"/>
        <end position="98"/>
    </location>
</feature>
<comment type="caution">
    <text evidence="3">The sequence shown here is derived from an EMBL/GenBank/DDBJ whole genome shotgun (WGS) entry which is preliminary data.</text>
</comment>
<evidence type="ECO:0000256" key="1">
    <source>
        <dbReference type="SAM" id="MobiDB-lite"/>
    </source>
</evidence>
<name>A0AAN6JNW1_9BASI</name>
<keyword evidence="2" id="KW-0472">Membrane</keyword>
<feature type="region of interest" description="Disordered" evidence="1">
    <location>
        <begin position="192"/>
        <end position="245"/>
    </location>
</feature>
<proteinExistence type="predicted"/>
<keyword evidence="2" id="KW-1133">Transmembrane helix</keyword>
<evidence type="ECO:0000313" key="4">
    <source>
        <dbReference type="Proteomes" id="UP001176517"/>
    </source>
</evidence>
<reference evidence="3" key="1">
    <citation type="journal article" date="2023" name="PhytoFront">
        <title>Draft Genome Resources of Seven Strains of Tilletia horrida, Causal Agent of Kernel Smut of Rice.</title>
        <authorList>
            <person name="Khanal S."/>
            <person name="Antony Babu S."/>
            <person name="Zhou X.G."/>
        </authorList>
    </citation>
    <scope>NUCLEOTIDE SEQUENCE</scope>
    <source>
        <strain evidence="3">TX6</strain>
    </source>
</reference>
<keyword evidence="2" id="KW-0812">Transmembrane</keyword>
<organism evidence="3 4">
    <name type="scientific">Tilletia horrida</name>
    <dbReference type="NCBI Taxonomy" id="155126"/>
    <lineage>
        <taxon>Eukaryota</taxon>
        <taxon>Fungi</taxon>
        <taxon>Dikarya</taxon>
        <taxon>Basidiomycota</taxon>
        <taxon>Ustilaginomycotina</taxon>
        <taxon>Exobasidiomycetes</taxon>
        <taxon>Tilletiales</taxon>
        <taxon>Tilletiaceae</taxon>
        <taxon>Tilletia</taxon>
    </lineage>
</organism>
<feature type="transmembrane region" description="Helical" evidence="2">
    <location>
        <begin position="50"/>
        <end position="68"/>
    </location>
</feature>
<evidence type="ECO:0000313" key="3">
    <source>
        <dbReference type="EMBL" id="KAK0544188.1"/>
    </source>
</evidence>
<protein>
    <submittedName>
        <fullName evidence="3">Uncharacterized protein</fullName>
    </submittedName>
</protein>
<accession>A0AAN6JNW1</accession>
<sequence>MPRAAPNPIEAAIETILPRPVIDIFSALGRLVYSIILSRRVNPDSWQDTLVPPLIALLLAYGSLLIAYRTVRNSFNLAWYGVKYGALIGSLIAVYAWWMGVPDGSGAGRGYGASSGGGLLQDLAGGGAAGGNGMLDGILGGIVGGGNGAGAGAGRGAGGGALDMLHTLGRLGQGGAAAIPLLSAVMAHFQDGQQGAGRRRASNGRPAQQQRQGTRPRRSTRLRNNARANANTRRRSNVQLDELDDDYEEEYDNVYDSDEAFIPRSRRASSEDAAIRAVKSLLRWVGQATAPEADDERGRNPSFPPQQQERNDDRRRRRRADPSLFDLD</sequence>